<evidence type="ECO:0000313" key="1">
    <source>
        <dbReference type="EMBL" id="KKR02496.1"/>
    </source>
</evidence>
<proteinExistence type="predicted"/>
<dbReference type="EMBL" id="LBWG01000053">
    <property type="protein sequence ID" value="KKR02496.1"/>
    <property type="molecule type" value="Genomic_DNA"/>
</dbReference>
<protein>
    <submittedName>
        <fullName evidence="1">Uncharacterized protein</fullName>
    </submittedName>
</protein>
<accession>A0A0G0MPX4</accession>
<evidence type="ECO:0000313" key="2">
    <source>
        <dbReference type="Proteomes" id="UP000033935"/>
    </source>
</evidence>
<dbReference type="AlphaFoldDB" id="A0A0G0MPX4"/>
<name>A0A0G0MPX4_9BACT</name>
<reference evidence="1 2" key="1">
    <citation type="journal article" date="2015" name="Nature">
        <title>rRNA introns, odd ribosomes, and small enigmatic genomes across a large radiation of phyla.</title>
        <authorList>
            <person name="Brown C.T."/>
            <person name="Hug L.A."/>
            <person name="Thomas B.C."/>
            <person name="Sharon I."/>
            <person name="Castelle C.J."/>
            <person name="Singh A."/>
            <person name="Wilkins M.J."/>
            <person name="Williams K.H."/>
            <person name="Banfield J.F."/>
        </authorList>
    </citation>
    <scope>NUCLEOTIDE SEQUENCE [LARGE SCALE GENOMIC DNA]</scope>
</reference>
<dbReference type="Proteomes" id="UP000033935">
    <property type="component" value="Unassembled WGS sequence"/>
</dbReference>
<organism evidence="1 2">
    <name type="scientific">Candidatus Uhrbacteria bacterium GW2011_GWF2_39_13</name>
    <dbReference type="NCBI Taxonomy" id="1618995"/>
    <lineage>
        <taxon>Bacteria</taxon>
        <taxon>Candidatus Uhriibacteriota</taxon>
    </lineage>
</organism>
<gene>
    <name evidence="1" type="ORF">UT30_C0053G0003</name>
</gene>
<sequence>MASKRLRHSDTFKRKSSYREERIPTIDKDKIVISFKDFDGTQPRKQPQGFQDWEKEGILVEFLDRLPNLCEMTMQEAKNKEMITEYGEFPYAEGYKIPNKLKDKELRWAVLKKLTGQKVRVAGHIIDNVFSIVFLDKNHKFWPVEKKHT</sequence>
<comment type="caution">
    <text evidence="1">The sequence shown here is derived from an EMBL/GenBank/DDBJ whole genome shotgun (WGS) entry which is preliminary data.</text>
</comment>